<dbReference type="CDD" id="cd02980">
    <property type="entry name" value="TRX_Fd_family"/>
    <property type="match status" value="1"/>
</dbReference>
<evidence type="ECO:0000313" key="5">
    <source>
        <dbReference type="Proteomes" id="UP000050430"/>
    </source>
</evidence>
<protein>
    <submittedName>
        <fullName evidence="4">NADH dehydrogenase</fullName>
    </submittedName>
</protein>
<name>A0A0P6X1C8_9CHLR</name>
<keyword evidence="2" id="KW-0408">Iron</keyword>
<keyword evidence="1" id="KW-0479">Metal-binding</keyword>
<dbReference type="Pfam" id="PF01257">
    <property type="entry name" value="2Fe-2S_thioredx"/>
    <property type="match status" value="1"/>
</dbReference>
<dbReference type="SUPFAM" id="SSF52833">
    <property type="entry name" value="Thioredoxin-like"/>
    <property type="match status" value="1"/>
</dbReference>
<dbReference type="STRING" id="229920.ADM99_01110"/>
<dbReference type="InterPro" id="IPR036249">
    <property type="entry name" value="Thioredoxin-like_sf"/>
</dbReference>
<dbReference type="GO" id="GO:0051536">
    <property type="term" value="F:iron-sulfur cluster binding"/>
    <property type="evidence" value="ECO:0007669"/>
    <property type="project" value="UniProtKB-KW"/>
</dbReference>
<gene>
    <name evidence="4" type="ORF">ADM99_01110</name>
</gene>
<keyword evidence="5" id="KW-1185">Reference proteome</keyword>
<proteinExistence type="predicted"/>
<dbReference type="EMBL" id="LGCK01000002">
    <property type="protein sequence ID" value="KPL74711.1"/>
    <property type="molecule type" value="Genomic_DNA"/>
</dbReference>
<comment type="caution">
    <text evidence="4">The sequence shown here is derived from an EMBL/GenBank/DDBJ whole genome shotgun (WGS) entry which is preliminary data.</text>
</comment>
<accession>A0A0P6X1C8</accession>
<evidence type="ECO:0000256" key="1">
    <source>
        <dbReference type="ARBA" id="ARBA00022723"/>
    </source>
</evidence>
<evidence type="ECO:0000256" key="2">
    <source>
        <dbReference type="ARBA" id="ARBA00023004"/>
    </source>
</evidence>
<evidence type="ECO:0000256" key="3">
    <source>
        <dbReference type="ARBA" id="ARBA00023014"/>
    </source>
</evidence>
<evidence type="ECO:0000313" key="4">
    <source>
        <dbReference type="EMBL" id="KPL74711.1"/>
    </source>
</evidence>
<organism evidence="4 5">
    <name type="scientific">Leptolinea tardivitalis</name>
    <dbReference type="NCBI Taxonomy" id="229920"/>
    <lineage>
        <taxon>Bacteria</taxon>
        <taxon>Bacillati</taxon>
        <taxon>Chloroflexota</taxon>
        <taxon>Anaerolineae</taxon>
        <taxon>Anaerolineales</taxon>
        <taxon>Anaerolineaceae</taxon>
        <taxon>Leptolinea</taxon>
    </lineage>
</organism>
<dbReference type="Proteomes" id="UP000050430">
    <property type="component" value="Unassembled WGS sequence"/>
</dbReference>
<dbReference type="AlphaFoldDB" id="A0A0P6X1C8"/>
<dbReference type="Gene3D" id="3.40.30.10">
    <property type="entry name" value="Glutaredoxin"/>
    <property type="match status" value="1"/>
</dbReference>
<sequence length="122" mass="13189">MTTIKSLEDLKKIREEALEKRKVKASEGKAQVSVAMGTCGIAAGARETMKAILDVIEKDNISGIIVTQTGCIGLCEKEPIVQVTVGTEPKVVYGKVTPELARRIMKEHIGKGNIIKENVIQA</sequence>
<reference evidence="4 5" key="1">
    <citation type="submission" date="2015-07" db="EMBL/GenBank/DDBJ databases">
        <title>Genome sequence of Leptolinea tardivitalis DSM 16556.</title>
        <authorList>
            <person name="Hemp J."/>
            <person name="Ward L.M."/>
            <person name="Pace L.A."/>
            <person name="Fischer W.W."/>
        </authorList>
    </citation>
    <scope>NUCLEOTIDE SEQUENCE [LARGE SCALE GENOMIC DNA]</scope>
    <source>
        <strain evidence="4 5">YMTK-2</strain>
    </source>
</reference>
<dbReference type="PANTHER" id="PTHR43578">
    <property type="entry name" value="NADH-QUINONE OXIDOREDUCTASE SUBUNIT F"/>
    <property type="match status" value="1"/>
</dbReference>
<keyword evidence="3" id="KW-0411">Iron-sulfur</keyword>
<dbReference type="GO" id="GO:0046872">
    <property type="term" value="F:metal ion binding"/>
    <property type="evidence" value="ECO:0007669"/>
    <property type="project" value="UniProtKB-KW"/>
</dbReference>
<dbReference type="OrthoDB" id="9800692at2"/>
<dbReference type="PANTHER" id="PTHR43578:SF3">
    <property type="entry name" value="NADH-QUINONE OXIDOREDUCTASE SUBUNIT F"/>
    <property type="match status" value="1"/>
</dbReference>